<accession>A0A7T7XPM8</accession>
<dbReference type="RefSeq" id="WP_215627520.1">
    <property type="nucleotide sequence ID" value="NZ_CP067089.2"/>
</dbReference>
<evidence type="ECO:0000256" key="1">
    <source>
        <dbReference type="SAM" id="Coils"/>
    </source>
</evidence>
<evidence type="ECO:0000313" key="3">
    <source>
        <dbReference type="EMBL" id="QQO10216.1"/>
    </source>
</evidence>
<dbReference type="Proteomes" id="UP000595917">
    <property type="component" value="Chromosome"/>
</dbReference>
<name>A0A7T7XPM8_9SPIR</name>
<feature type="coiled-coil region" evidence="1">
    <location>
        <begin position="17"/>
        <end position="44"/>
    </location>
</feature>
<feature type="region of interest" description="Disordered" evidence="2">
    <location>
        <begin position="375"/>
        <end position="416"/>
    </location>
</feature>
<feature type="coiled-coil region" evidence="1">
    <location>
        <begin position="571"/>
        <end position="598"/>
    </location>
</feature>
<feature type="coiled-coil region" evidence="1">
    <location>
        <begin position="640"/>
        <end position="674"/>
    </location>
</feature>
<reference evidence="3" key="1">
    <citation type="submission" date="2021-01" db="EMBL/GenBank/DDBJ databases">
        <title>Description of Breznakiella homolactica.</title>
        <authorList>
            <person name="Song Y."/>
            <person name="Brune A."/>
        </authorList>
    </citation>
    <scope>NUCLEOTIDE SEQUENCE</scope>
    <source>
        <strain evidence="3">RmG30</strain>
    </source>
</reference>
<evidence type="ECO:0000313" key="4">
    <source>
        <dbReference type="Proteomes" id="UP000595917"/>
    </source>
</evidence>
<gene>
    <name evidence="3" type="ORF">JFL75_04650</name>
</gene>
<sequence>MADTVNGDIKININLNSKGLKVDIKKLENDAKNLAQQIKKQLDGAGDSIESINILQSKAMKMAIDGLKKIITELNEYARLYGIQEAAEYRLAAAAKNNPYLNDTSVVKLRNYAHELQMISVVADQVIIDQAANLARAGRSESEIMKILAAAIDLSAGAAMEFDAAVAGLNITFSGTAGELKAIVPELGQLTAEELKAGEAADLVRGKFDGMGKEFAQTREGEMARFNNAVTTLKENIGEGWEQVVSPFRQALTEIIEKMNTAQAKQKEFEALAKKGPSNPGELIADYSDEAKKTTGLIQANLIDVLNGDFSYMKDIDAIAEFLDIQYRRVAEELGFQAAFVTQLLLTHGNLAADVKQATEKLKAKYDLQDLHRNSASAPWDEQKQHQDRATAAAANKKSKADDVSAAKTNQTRQRDEEAAAYIQKNEEALKQELERIRLAAAAKGEEADRQAVLNAHINAYIALIAESNGLVTENNQVAQTRRQRIEQETDALKKLEEAERFAAETRAEIERAYGGAETLIGTNQADLDSTELARKQYEQQQLLREEYSVSVIEAIRKERDFELDAVDETLAAKINSIRESQAELARAQEQSEALKNSLLADASDDDEKAAILEQFAADEMQRQALLEQFTAQELALIQNTADEKERINQESRLREQEAEQLAYEEKLRKIQEYANAANSILSSIHTLATTLIQNELEERIAALDTMNLTDEERAAKIEELNKVAAEEKYKLDMFMWGANLLTATANAALAVITQFAQGGWPAAILAGITGALQVAIVAANKPKKPSFAQGGIVPGRSYSGDNVEINANSGEMVLNNKQQKALWEAANGGTNGSGMNVVIHNNAANLVESEPSMSAGQMELYINAIVEKNIGNGNYNNSFRRRDTSTGGMRIL</sequence>
<keyword evidence="4" id="KW-1185">Reference proteome</keyword>
<evidence type="ECO:0000256" key="2">
    <source>
        <dbReference type="SAM" id="MobiDB-lite"/>
    </source>
</evidence>
<organism evidence="3 4">
    <name type="scientific">Breznakiella homolactica</name>
    <dbReference type="NCBI Taxonomy" id="2798577"/>
    <lineage>
        <taxon>Bacteria</taxon>
        <taxon>Pseudomonadati</taxon>
        <taxon>Spirochaetota</taxon>
        <taxon>Spirochaetia</taxon>
        <taxon>Spirochaetales</taxon>
        <taxon>Breznakiellaceae</taxon>
        <taxon>Breznakiella</taxon>
    </lineage>
</organism>
<proteinExistence type="predicted"/>
<protein>
    <submittedName>
        <fullName evidence="3">Uncharacterized protein</fullName>
    </submittedName>
</protein>
<dbReference type="KEGG" id="bhc:JFL75_04650"/>
<feature type="coiled-coil region" evidence="1">
    <location>
        <begin position="476"/>
        <end position="513"/>
    </location>
</feature>
<dbReference type="AlphaFoldDB" id="A0A7T7XPM8"/>
<dbReference type="EMBL" id="CP067089">
    <property type="protein sequence ID" value="QQO10216.1"/>
    <property type="molecule type" value="Genomic_DNA"/>
</dbReference>
<keyword evidence="1" id="KW-0175">Coiled coil</keyword>